<sequence length="111" mass="12514">MSISNGSHLEAPPPYDTLAAQNTALKTRVSELEVINDLFRGRVTELETSEQAARGRESQLRTELEEVKAREADLKRRLDELEGQSPRHKKMRLSDLVDESRAGSPINELTE</sequence>
<dbReference type="Proteomes" id="UP001280581">
    <property type="component" value="Unassembled WGS sequence"/>
</dbReference>
<evidence type="ECO:0000313" key="4">
    <source>
        <dbReference type="Proteomes" id="UP001280581"/>
    </source>
</evidence>
<accession>A0AAN6LN88</accession>
<comment type="caution">
    <text evidence="3">The sequence shown here is derived from an EMBL/GenBank/DDBJ whole genome shotgun (WGS) entry which is preliminary data.</text>
</comment>
<name>A0AAN6LN88_9PLEO</name>
<gene>
    <name evidence="3" type="ORF">GRF29_185g1011152</name>
</gene>
<proteinExistence type="predicted"/>
<evidence type="ECO:0000313" key="3">
    <source>
        <dbReference type="EMBL" id="KAK3201459.1"/>
    </source>
</evidence>
<dbReference type="EMBL" id="WVTA01000016">
    <property type="protein sequence ID" value="KAK3201459.1"/>
    <property type="molecule type" value="Genomic_DNA"/>
</dbReference>
<keyword evidence="4" id="KW-1185">Reference proteome</keyword>
<dbReference type="AlphaFoldDB" id="A0AAN6LN88"/>
<evidence type="ECO:0000256" key="1">
    <source>
        <dbReference type="SAM" id="MobiDB-lite"/>
    </source>
</evidence>
<feature type="compositionally biased region" description="Basic and acidic residues" evidence="1">
    <location>
        <begin position="92"/>
        <end position="101"/>
    </location>
</feature>
<feature type="region of interest" description="Disordered" evidence="1">
    <location>
        <begin position="77"/>
        <end position="111"/>
    </location>
</feature>
<dbReference type="Pfam" id="PF25026">
    <property type="entry name" value="Asd-4"/>
    <property type="match status" value="1"/>
</dbReference>
<reference evidence="3 4" key="1">
    <citation type="submission" date="2021-02" db="EMBL/GenBank/DDBJ databases">
        <title>Genome assembly of Pseudopithomyces chartarum.</title>
        <authorList>
            <person name="Jauregui R."/>
            <person name="Singh J."/>
            <person name="Voisey C."/>
        </authorList>
    </citation>
    <scope>NUCLEOTIDE SEQUENCE [LARGE SCALE GENOMIC DNA]</scope>
    <source>
        <strain evidence="3 4">AGR01</strain>
    </source>
</reference>
<dbReference type="InterPro" id="IPR056998">
    <property type="entry name" value="Asd-4/GZF3_helical"/>
</dbReference>
<feature type="domain" description="Asd-4/GZF3-like helical region" evidence="2">
    <location>
        <begin position="14"/>
        <end position="84"/>
    </location>
</feature>
<organism evidence="3 4">
    <name type="scientific">Pseudopithomyces chartarum</name>
    <dbReference type="NCBI Taxonomy" id="1892770"/>
    <lineage>
        <taxon>Eukaryota</taxon>
        <taxon>Fungi</taxon>
        <taxon>Dikarya</taxon>
        <taxon>Ascomycota</taxon>
        <taxon>Pezizomycotina</taxon>
        <taxon>Dothideomycetes</taxon>
        <taxon>Pleosporomycetidae</taxon>
        <taxon>Pleosporales</taxon>
        <taxon>Massarineae</taxon>
        <taxon>Didymosphaeriaceae</taxon>
        <taxon>Pseudopithomyces</taxon>
    </lineage>
</organism>
<evidence type="ECO:0000259" key="2">
    <source>
        <dbReference type="Pfam" id="PF25026"/>
    </source>
</evidence>
<protein>
    <recommendedName>
        <fullName evidence="2">Asd-4/GZF3-like helical region domain-containing protein</fullName>
    </recommendedName>
</protein>